<feature type="chain" id="PRO_5035305444" description="5-aminolevulic acid synthase" evidence="1">
    <location>
        <begin position="21"/>
        <end position="136"/>
    </location>
</feature>
<sequence>MSLRAITILSLTLLAAPALAQTATVETAKLGKSQVTLTAHSFLTPEELQTLRLVMTNKQALSVFLPGKPANFSALAVSPSEGFIRGGKPVASAAAVADLPDVDTARLNALQSCDKARAKASEPCVVVLEVGPAKKK</sequence>
<keyword evidence="1" id="KW-0732">Signal</keyword>
<proteinExistence type="predicted"/>
<evidence type="ECO:0000313" key="3">
    <source>
        <dbReference type="Proteomes" id="UP000619033"/>
    </source>
</evidence>
<dbReference type="RefSeq" id="WP_202658275.1">
    <property type="nucleotide sequence ID" value="NZ_JAESVP010000002.1"/>
</dbReference>
<dbReference type="EMBL" id="JAESVP010000002">
    <property type="protein sequence ID" value="MBL4927119.1"/>
    <property type="molecule type" value="Genomic_DNA"/>
</dbReference>
<gene>
    <name evidence="2" type="ORF">JI744_03275</name>
</gene>
<comment type="caution">
    <text evidence="2">The sequence shown here is derived from an EMBL/GenBank/DDBJ whole genome shotgun (WGS) entry which is preliminary data.</text>
</comment>
<organism evidence="2 3">
    <name type="scientific">Fuscibacter oryzae</name>
    <dbReference type="NCBI Taxonomy" id="2803939"/>
    <lineage>
        <taxon>Bacteria</taxon>
        <taxon>Pseudomonadati</taxon>
        <taxon>Pseudomonadota</taxon>
        <taxon>Alphaproteobacteria</taxon>
        <taxon>Rhodobacterales</taxon>
        <taxon>Paracoccaceae</taxon>
        <taxon>Fuscibacter</taxon>
    </lineage>
</organism>
<evidence type="ECO:0000256" key="1">
    <source>
        <dbReference type="SAM" id="SignalP"/>
    </source>
</evidence>
<protein>
    <recommendedName>
        <fullName evidence="4">5-aminolevulic acid synthase</fullName>
    </recommendedName>
</protein>
<evidence type="ECO:0008006" key="4">
    <source>
        <dbReference type="Google" id="ProtNLM"/>
    </source>
</evidence>
<keyword evidence="3" id="KW-1185">Reference proteome</keyword>
<feature type="signal peptide" evidence="1">
    <location>
        <begin position="1"/>
        <end position="20"/>
    </location>
</feature>
<dbReference type="Proteomes" id="UP000619033">
    <property type="component" value="Unassembled WGS sequence"/>
</dbReference>
<accession>A0A8J7MQQ3</accession>
<reference evidence="2" key="1">
    <citation type="submission" date="2021-01" db="EMBL/GenBank/DDBJ databases">
        <title>Genome seq and assembly of Tabrizicola sp. KVB23.</title>
        <authorList>
            <person name="Chhetri G."/>
        </authorList>
    </citation>
    <scope>NUCLEOTIDE SEQUENCE</scope>
    <source>
        <strain evidence="2">KVB23</strain>
    </source>
</reference>
<evidence type="ECO:0000313" key="2">
    <source>
        <dbReference type="EMBL" id="MBL4927119.1"/>
    </source>
</evidence>
<name>A0A8J7MQQ3_9RHOB</name>
<dbReference type="AlphaFoldDB" id="A0A8J7MQQ3"/>